<evidence type="ECO:0000256" key="4">
    <source>
        <dbReference type="ARBA" id="ARBA00022692"/>
    </source>
</evidence>
<reference evidence="13" key="1">
    <citation type="journal article" date="2019" name="Int. J. Syst. Evol. Microbiol.">
        <title>The Global Catalogue of Microorganisms (GCM) 10K type strain sequencing project: providing services to taxonomists for standard genome sequencing and annotation.</title>
        <authorList>
            <consortium name="The Broad Institute Genomics Platform"/>
            <consortium name="The Broad Institute Genome Sequencing Center for Infectious Disease"/>
            <person name="Wu L."/>
            <person name="Ma J."/>
        </authorList>
    </citation>
    <scope>NUCLEOTIDE SEQUENCE [LARGE SCALE GENOMIC DNA]</scope>
    <source>
        <strain evidence="13">CGMCC 1.12404</strain>
    </source>
</reference>
<dbReference type="EMBL" id="BMEX01000001">
    <property type="protein sequence ID" value="GGA32783.1"/>
    <property type="molecule type" value="Genomic_DNA"/>
</dbReference>
<comment type="function">
    <text evidence="9 10">This protein specifically catalyzes the removal of signal peptides from prolipoproteins.</text>
</comment>
<dbReference type="PROSITE" id="PS00855">
    <property type="entry name" value="SPASE_II"/>
    <property type="match status" value="1"/>
</dbReference>
<keyword evidence="6 9" id="KW-0378">Hydrolase</keyword>
<evidence type="ECO:0000256" key="10">
    <source>
        <dbReference type="RuleBase" id="RU000594"/>
    </source>
</evidence>
<evidence type="ECO:0000256" key="2">
    <source>
        <dbReference type="ARBA" id="ARBA00022475"/>
    </source>
</evidence>
<comment type="pathway">
    <text evidence="9">Protein modification; lipoprotein biosynthesis (signal peptide cleavage).</text>
</comment>
<evidence type="ECO:0000313" key="13">
    <source>
        <dbReference type="Proteomes" id="UP000617979"/>
    </source>
</evidence>
<protein>
    <recommendedName>
        <fullName evidence="9">Lipoprotein signal peptidase</fullName>
        <ecNumber evidence="9">3.4.23.36</ecNumber>
    </recommendedName>
    <alternativeName>
        <fullName evidence="9">Prolipoprotein signal peptidase</fullName>
    </alternativeName>
    <alternativeName>
        <fullName evidence="9">Signal peptidase II</fullName>
        <shortName evidence="9">SPase II</shortName>
    </alternativeName>
</protein>
<comment type="subcellular location">
    <subcellularLocation>
        <location evidence="9">Cell membrane</location>
        <topology evidence="9">Multi-pass membrane protein</topology>
    </subcellularLocation>
</comment>
<accession>A0ABQ1FWN8</accession>
<sequence>MEEDGITRIPVKGEPTILRYIFVALAILGLDQWTKWLVVDKMDLYQTIPLWEGVFHITSHRNRGAAFGILENQQWLFIVVTVLVVVGILVYLARLKESQPPMSWSLALILGGALGNLLDRIRMGEVVDFLDFRWINYPIFNVADSAIVIGVGIMLLYTLRQPQEKERLTEGVEDPR</sequence>
<dbReference type="HAMAP" id="MF_00161">
    <property type="entry name" value="LspA"/>
    <property type="match status" value="1"/>
</dbReference>
<keyword evidence="13" id="KW-1185">Reference proteome</keyword>
<feature type="active site" evidence="9">
    <location>
        <position position="128"/>
    </location>
</feature>
<keyword evidence="5 9" id="KW-0064">Aspartyl protease</keyword>
<evidence type="ECO:0000256" key="5">
    <source>
        <dbReference type="ARBA" id="ARBA00022750"/>
    </source>
</evidence>
<feature type="transmembrane region" description="Helical" evidence="9">
    <location>
        <begin position="75"/>
        <end position="94"/>
    </location>
</feature>
<keyword evidence="7 9" id="KW-1133">Transmembrane helix</keyword>
<dbReference type="NCBIfam" id="TIGR00077">
    <property type="entry name" value="lspA"/>
    <property type="match status" value="1"/>
</dbReference>
<organism evidence="12 13">
    <name type="scientific">Kroppenstedtia guangzhouensis</name>
    <dbReference type="NCBI Taxonomy" id="1274356"/>
    <lineage>
        <taxon>Bacteria</taxon>
        <taxon>Bacillati</taxon>
        <taxon>Bacillota</taxon>
        <taxon>Bacilli</taxon>
        <taxon>Bacillales</taxon>
        <taxon>Thermoactinomycetaceae</taxon>
        <taxon>Kroppenstedtia</taxon>
    </lineage>
</organism>
<comment type="caution">
    <text evidence="12">The sequence shown here is derived from an EMBL/GenBank/DDBJ whole genome shotgun (WGS) entry which is preliminary data.</text>
</comment>
<dbReference type="Proteomes" id="UP000617979">
    <property type="component" value="Unassembled WGS sequence"/>
</dbReference>
<evidence type="ECO:0000256" key="3">
    <source>
        <dbReference type="ARBA" id="ARBA00022670"/>
    </source>
</evidence>
<name>A0ABQ1FWN8_9BACL</name>
<dbReference type="Pfam" id="PF01252">
    <property type="entry name" value="Peptidase_A8"/>
    <property type="match status" value="1"/>
</dbReference>
<dbReference type="InterPro" id="IPR001872">
    <property type="entry name" value="Peptidase_A8"/>
</dbReference>
<evidence type="ECO:0000313" key="12">
    <source>
        <dbReference type="EMBL" id="GGA32783.1"/>
    </source>
</evidence>
<feature type="transmembrane region" description="Helical" evidence="9">
    <location>
        <begin position="138"/>
        <end position="159"/>
    </location>
</feature>
<evidence type="ECO:0000256" key="7">
    <source>
        <dbReference type="ARBA" id="ARBA00022989"/>
    </source>
</evidence>
<evidence type="ECO:0000256" key="11">
    <source>
        <dbReference type="RuleBase" id="RU004181"/>
    </source>
</evidence>
<keyword evidence="2 9" id="KW-1003">Cell membrane</keyword>
<dbReference type="PANTHER" id="PTHR33695">
    <property type="entry name" value="LIPOPROTEIN SIGNAL PEPTIDASE"/>
    <property type="match status" value="1"/>
</dbReference>
<dbReference type="EC" id="3.4.23.36" evidence="9"/>
<comment type="catalytic activity">
    <reaction evidence="9 10">
        <text>Release of signal peptides from bacterial membrane prolipoproteins. Hydrolyzes -Xaa-Yaa-Zaa-|-(S,diacylglyceryl)Cys-, in which Xaa is hydrophobic (preferably Leu), and Yaa (Ala or Ser) and Zaa (Gly or Ala) have small, neutral side chains.</text>
        <dbReference type="EC" id="3.4.23.36"/>
    </reaction>
</comment>
<dbReference type="PANTHER" id="PTHR33695:SF1">
    <property type="entry name" value="LIPOPROTEIN SIGNAL PEPTIDASE"/>
    <property type="match status" value="1"/>
</dbReference>
<feature type="transmembrane region" description="Helical" evidence="9">
    <location>
        <begin position="17"/>
        <end position="34"/>
    </location>
</feature>
<evidence type="ECO:0000256" key="6">
    <source>
        <dbReference type="ARBA" id="ARBA00022801"/>
    </source>
</evidence>
<evidence type="ECO:0000256" key="8">
    <source>
        <dbReference type="ARBA" id="ARBA00023136"/>
    </source>
</evidence>
<feature type="transmembrane region" description="Helical" evidence="9">
    <location>
        <begin position="101"/>
        <end position="118"/>
    </location>
</feature>
<evidence type="ECO:0000256" key="9">
    <source>
        <dbReference type="HAMAP-Rule" id="MF_00161"/>
    </source>
</evidence>
<comment type="similarity">
    <text evidence="1 9 11">Belongs to the peptidase A8 family.</text>
</comment>
<feature type="active site" evidence="9">
    <location>
        <position position="144"/>
    </location>
</feature>
<keyword evidence="3 9" id="KW-0645">Protease</keyword>
<gene>
    <name evidence="9" type="primary">lspA</name>
    <name evidence="12" type="ORF">GCM10007416_01760</name>
</gene>
<keyword evidence="8 9" id="KW-0472">Membrane</keyword>
<proteinExistence type="inferred from homology"/>
<evidence type="ECO:0000256" key="1">
    <source>
        <dbReference type="ARBA" id="ARBA00006139"/>
    </source>
</evidence>
<dbReference type="PRINTS" id="PR00781">
    <property type="entry name" value="LIPOSIGPTASE"/>
</dbReference>
<keyword evidence="4 9" id="KW-0812">Transmembrane</keyword>